<dbReference type="EMBL" id="AFCS01000710">
    <property type="protein sequence ID" value="EHC77826.1"/>
    <property type="molecule type" value="Genomic_DNA"/>
</dbReference>
<evidence type="ECO:0000256" key="1">
    <source>
        <dbReference type="SAM" id="Phobius"/>
    </source>
</evidence>
<keyword evidence="1" id="KW-0812">Transmembrane</keyword>
<sequence length="371" mass="42838">MIYYIFIVIFPFFSFVKNKNIKIKNLRLDAKNIKIYALMLSFLFLVSFCSLRWQTGTDWLPYYDDFMSPGNRHDFEIGYVLYVKLIRYLTDNYTLFLFTTSIIPIALIFWGCLKTQKNISLTILSVCVFYSYYYLGSFFGAERRIIAIGLSFFALIQYKSNKKVQSLILILCASTFHISSLVTLSVFLINKLSLNLYKILLVLGAILSLPLSHYLSDIISSVISLIPVEIVRYKLTVYTQNAQEYGSISISGILKRVVISAIFIYTLSFDIKNNKANLFLVKTYLFGTIIYLFLSPISAMFSVISIYFTIVEILLIPAVLVRVGIFTRIPALIFIVIFYFGYQVYSILGSYPELFYPYISVFSEIQRQGIY</sequence>
<feature type="transmembrane region" description="Helical" evidence="1">
    <location>
        <begin position="167"/>
        <end position="189"/>
    </location>
</feature>
<proteinExistence type="predicted"/>
<dbReference type="Proteomes" id="UP000003221">
    <property type="component" value="Unassembled WGS sequence"/>
</dbReference>
<dbReference type="AlphaFoldDB" id="G5Q4K5"/>
<evidence type="ECO:0000313" key="2">
    <source>
        <dbReference type="EMBL" id="EHC77826.1"/>
    </source>
</evidence>
<comment type="caution">
    <text evidence="2">The sequence shown here is derived from an EMBL/GenBank/DDBJ whole genome shotgun (WGS) entry which is preliminary data.</text>
</comment>
<feature type="transmembrane region" description="Helical" evidence="1">
    <location>
        <begin position="195"/>
        <end position="215"/>
    </location>
</feature>
<feature type="transmembrane region" description="Helical" evidence="1">
    <location>
        <begin position="93"/>
        <end position="112"/>
    </location>
</feature>
<keyword evidence="1" id="KW-0472">Membrane</keyword>
<reference evidence="2 3" key="1">
    <citation type="journal article" date="2011" name="BMC Genomics">
        <title>Genome sequencing reveals diversification of virulence factor content and possible host adaptation in distinct subpopulations of Salmonella enterica.</title>
        <authorList>
            <person name="den Bakker H.C."/>
            <person name="Moreno Switt A.I."/>
            <person name="Govoni G."/>
            <person name="Cummings C.A."/>
            <person name="Ranieri M.L."/>
            <person name="Degoricija L."/>
            <person name="Hoelzer K."/>
            <person name="Rodriguez-Rivera L.D."/>
            <person name="Brown S."/>
            <person name="Bolchacova E."/>
            <person name="Furtado M.R."/>
            <person name="Wiedmann M."/>
        </authorList>
    </citation>
    <scope>NUCLEOTIDE SEQUENCE [LARGE SCALE GENOMIC DNA]</scope>
    <source>
        <strain evidence="2 3">S5-403</strain>
    </source>
</reference>
<accession>G5Q4K5</accession>
<gene>
    <name evidence="2" type="ORF">LTSEMON_3008</name>
</gene>
<dbReference type="Pfam" id="PF14897">
    <property type="entry name" value="EpsG"/>
    <property type="match status" value="1"/>
</dbReference>
<protein>
    <submittedName>
        <fullName evidence="2">O-antigen polymerase</fullName>
    </submittedName>
</protein>
<feature type="transmembrane region" description="Helical" evidence="1">
    <location>
        <begin position="35"/>
        <end position="53"/>
    </location>
</feature>
<feature type="transmembrane region" description="Helical" evidence="1">
    <location>
        <begin position="276"/>
        <end position="294"/>
    </location>
</feature>
<feature type="transmembrane region" description="Helical" evidence="1">
    <location>
        <begin position="119"/>
        <end position="135"/>
    </location>
</feature>
<feature type="transmembrane region" description="Helical" evidence="1">
    <location>
        <begin position="332"/>
        <end position="351"/>
    </location>
</feature>
<feature type="transmembrane region" description="Helical" evidence="1">
    <location>
        <begin position="300"/>
        <end position="320"/>
    </location>
</feature>
<name>G5Q4K5_SALMO</name>
<keyword evidence="1" id="KW-1133">Transmembrane helix</keyword>
<organism evidence="2 3">
    <name type="scientific">Salmonella enterica subsp. enterica serovar Montevideo str. S5-403</name>
    <dbReference type="NCBI Taxonomy" id="913242"/>
    <lineage>
        <taxon>Bacteria</taxon>
        <taxon>Pseudomonadati</taxon>
        <taxon>Pseudomonadota</taxon>
        <taxon>Gammaproteobacteria</taxon>
        <taxon>Enterobacterales</taxon>
        <taxon>Enterobacteriaceae</taxon>
        <taxon>Salmonella</taxon>
    </lineage>
</organism>
<evidence type="ECO:0000313" key="3">
    <source>
        <dbReference type="Proteomes" id="UP000003221"/>
    </source>
</evidence>
<dbReference type="InterPro" id="IPR049458">
    <property type="entry name" value="EpsG-like"/>
</dbReference>
<dbReference type="PATRIC" id="fig|913242.3.peg.2604"/>